<dbReference type="GO" id="GO:0016740">
    <property type="term" value="F:transferase activity"/>
    <property type="evidence" value="ECO:0007669"/>
    <property type="project" value="UniProtKB-KW"/>
</dbReference>
<dbReference type="InterPro" id="IPR021466">
    <property type="entry name" value="Put_rhamnosyl_transferase"/>
</dbReference>
<name>A0A9E7D0A9_9FLAO</name>
<dbReference type="AlphaFoldDB" id="A0A9E7D0A9"/>
<sequence>MFKHLIITRFNLRKTDWVTSKSNHPVLTEEWLKNRFELFENYCLPAVKAQTNKNFTWLVYFDIETPDAYIQRINKIKETFKNFEPLFINGMDEFLPQIENSLANITEPYIITSRIDNDDCISIHYVDEIQKQFNKQEFIALDFIDGYALQLEPVTRIGFKRQQYNPFISLIEKNDPQKNKPQSVWCISHTDWKREPRVKTIKNNRIWLQIVHLENKVNEFVAYGDVKFENILKDFPINKNCSLTIKNKLIPVSKWKKDHFFSKYLSHFDYHFRNLKKAMGYYKKK</sequence>
<reference evidence="1" key="1">
    <citation type="submission" date="2022-03" db="EMBL/GenBank/DDBJ databases">
        <title>Description of Abyssus ytuae gen. nov., sp. nov., a novel member of the family Flavobacteriaceae isolated from the sediment of Mariana Trench.</title>
        <authorList>
            <person name="Zhang J."/>
            <person name="Xu X."/>
        </authorList>
    </citation>
    <scope>NUCLEOTIDE SEQUENCE</scope>
    <source>
        <strain evidence="1">MT3330</strain>
    </source>
</reference>
<keyword evidence="1" id="KW-0808">Transferase</keyword>
<organism evidence="1 2">
    <name type="scientific">Abyssalbus ytuae</name>
    <dbReference type="NCBI Taxonomy" id="2926907"/>
    <lineage>
        <taxon>Bacteria</taxon>
        <taxon>Pseudomonadati</taxon>
        <taxon>Bacteroidota</taxon>
        <taxon>Flavobacteriia</taxon>
        <taxon>Flavobacteriales</taxon>
        <taxon>Flavobacteriaceae</taxon>
        <taxon>Abyssalbus</taxon>
    </lineage>
</organism>
<dbReference type="Proteomes" id="UP000831290">
    <property type="component" value="Chromosome"/>
</dbReference>
<evidence type="ECO:0000313" key="2">
    <source>
        <dbReference type="Proteomes" id="UP000831290"/>
    </source>
</evidence>
<dbReference type="RefSeq" id="WP_255844357.1">
    <property type="nucleotide sequence ID" value="NZ_CP094358.1"/>
</dbReference>
<proteinExistence type="predicted"/>
<evidence type="ECO:0000313" key="1">
    <source>
        <dbReference type="EMBL" id="UOB18265.1"/>
    </source>
</evidence>
<dbReference type="EMBL" id="CP094358">
    <property type="protein sequence ID" value="UOB18265.1"/>
    <property type="molecule type" value="Genomic_DNA"/>
</dbReference>
<keyword evidence="2" id="KW-1185">Reference proteome</keyword>
<protein>
    <submittedName>
        <fullName evidence="1">Rhamnosyl transferase</fullName>
    </submittedName>
</protein>
<accession>A0A9E7D0A9</accession>
<gene>
    <name evidence="1" type="ORF">MQE35_02960</name>
</gene>
<dbReference type="KEGG" id="fbm:MQE35_02960"/>
<dbReference type="Pfam" id="PF11316">
    <property type="entry name" value="Rhamno_transf"/>
    <property type="match status" value="1"/>
</dbReference>